<accession>A0A6A6QZZ3</accession>
<feature type="compositionally biased region" description="Polar residues" evidence="12">
    <location>
        <begin position="1969"/>
        <end position="1988"/>
    </location>
</feature>
<feature type="compositionally biased region" description="Acidic residues" evidence="12">
    <location>
        <begin position="2441"/>
        <end position="2498"/>
    </location>
</feature>
<evidence type="ECO:0000256" key="11">
    <source>
        <dbReference type="PROSITE-ProRule" id="PRU00104"/>
    </source>
</evidence>
<dbReference type="GO" id="GO:0051028">
    <property type="term" value="P:mRNA transport"/>
    <property type="evidence" value="ECO:0007669"/>
    <property type="project" value="UniProtKB-KW"/>
</dbReference>
<evidence type="ECO:0000256" key="10">
    <source>
        <dbReference type="ARBA" id="ARBA00034494"/>
    </source>
</evidence>
<feature type="region of interest" description="Disordered" evidence="12">
    <location>
        <begin position="212"/>
        <end position="244"/>
    </location>
</feature>
<feature type="compositionally biased region" description="Polar residues" evidence="12">
    <location>
        <begin position="326"/>
        <end position="335"/>
    </location>
</feature>
<keyword evidence="9" id="KW-0539">Nucleus</keyword>
<dbReference type="CDD" id="cd00078">
    <property type="entry name" value="HECTc"/>
    <property type="match status" value="1"/>
</dbReference>
<dbReference type="UniPathway" id="UPA00143"/>
<dbReference type="EC" id="2.3.2.26" evidence="4"/>
<dbReference type="InterPro" id="IPR050409">
    <property type="entry name" value="E3_ubiq-protein_ligase"/>
</dbReference>
<dbReference type="Pfam" id="PF14377">
    <property type="entry name" value="UBM"/>
    <property type="match status" value="3"/>
</dbReference>
<dbReference type="InterPro" id="IPR009060">
    <property type="entry name" value="UBA-like_sf"/>
</dbReference>
<dbReference type="Gene3D" id="3.90.1750.10">
    <property type="entry name" value="Hect, E3 ligase catalytic domains"/>
    <property type="match status" value="1"/>
</dbReference>
<dbReference type="FunFam" id="3.30.2410.10:FF:000004">
    <property type="entry name" value="E3 ubiquitin-protein ligase HUWE1, variant"/>
    <property type="match status" value="1"/>
</dbReference>
<keyword evidence="6" id="KW-0808">Transferase</keyword>
<feature type="compositionally biased region" description="Acidic residues" evidence="12">
    <location>
        <begin position="2575"/>
        <end position="2586"/>
    </location>
</feature>
<keyword evidence="8" id="KW-0509">mRNA transport</keyword>
<dbReference type="GO" id="GO:0005634">
    <property type="term" value="C:nucleus"/>
    <property type="evidence" value="ECO:0007669"/>
    <property type="project" value="UniProtKB-SubCell"/>
</dbReference>
<comment type="catalytic activity">
    <reaction evidence="1">
        <text>S-ubiquitinyl-[E2 ubiquitin-conjugating enzyme]-L-cysteine + [acceptor protein]-L-lysine = [E2 ubiquitin-conjugating enzyme]-L-cysteine + N(6)-ubiquitinyl-[acceptor protein]-L-lysine.</text>
        <dbReference type="EC" id="2.3.2.26"/>
    </reaction>
</comment>
<feature type="region of interest" description="Disordered" evidence="12">
    <location>
        <begin position="2326"/>
        <end position="2514"/>
    </location>
</feature>
<feature type="compositionally biased region" description="Low complexity" evidence="12">
    <location>
        <begin position="2072"/>
        <end position="2084"/>
    </location>
</feature>
<keyword evidence="7 11" id="KW-0833">Ubl conjugation pathway</keyword>
<keyword evidence="16" id="KW-1185">Reference proteome</keyword>
<evidence type="ECO:0000256" key="8">
    <source>
        <dbReference type="ARBA" id="ARBA00022816"/>
    </source>
</evidence>
<evidence type="ECO:0000313" key="16">
    <source>
        <dbReference type="Proteomes" id="UP000799750"/>
    </source>
</evidence>
<comment type="pathway">
    <text evidence="3">Protein modification; protein ubiquitination.</text>
</comment>
<gene>
    <name evidence="15" type="ORF">BU16DRAFT_559747</name>
</gene>
<dbReference type="GO" id="GO:0006511">
    <property type="term" value="P:ubiquitin-dependent protein catabolic process"/>
    <property type="evidence" value="ECO:0007669"/>
    <property type="project" value="TreeGrafter"/>
</dbReference>
<feature type="compositionally biased region" description="Basic and acidic residues" evidence="12">
    <location>
        <begin position="2804"/>
        <end position="2839"/>
    </location>
</feature>
<feature type="region of interest" description="Disordered" evidence="12">
    <location>
        <begin position="3284"/>
        <end position="3369"/>
    </location>
</feature>
<evidence type="ECO:0000256" key="6">
    <source>
        <dbReference type="ARBA" id="ARBA00022679"/>
    </source>
</evidence>
<feature type="region of interest" description="Disordered" evidence="12">
    <location>
        <begin position="2575"/>
        <end position="2603"/>
    </location>
</feature>
<dbReference type="PROSITE" id="PS50237">
    <property type="entry name" value="HECT"/>
    <property type="match status" value="1"/>
</dbReference>
<dbReference type="EMBL" id="MU004186">
    <property type="protein sequence ID" value="KAF2498031.1"/>
    <property type="molecule type" value="Genomic_DNA"/>
</dbReference>
<feature type="region of interest" description="Disordered" evidence="12">
    <location>
        <begin position="284"/>
        <end position="349"/>
    </location>
</feature>
<evidence type="ECO:0000256" key="2">
    <source>
        <dbReference type="ARBA" id="ARBA00004123"/>
    </source>
</evidence>
<dbReference type="GO" id="GO:0005737">
    <property type="term" value="C:cytoplasm"/>
    <property type="evidence" value="ECO:0007669"/>
    <property type="project" value="TreeGrafter"/>
</dbReference>
<evidence type="ECO:0000256" key="4">
    <source>
        <dbReference type="ARBA" id="ARBA00012485"/>
    </source>
</evidence>
<feature type="region of interest" description="Disordered" evidence="12">
    <location>
        <begin position="1197"/>
        <end position="1221"/>
    </location>
</feature>
<comment type="similarity">
    <text evidence="10">Belongs to the UPL family. TOM1/PTR1 subfamily.</text>
</comment>
<dbReference type="Pfam" id="PF06012">
    <property type="entry name" value="DUF908"/>
    <property type="match status" value="1"/>
</dbReference>
<dbReference type="InterPro" id="IPR025527">
    <property type="entry name" value="HUWE1/Rev1_UBM"/>
</dbReference>
<feature type="compositionally biased region" description="Basic and acidic residues" evidence="12">
    <location>
        <begin position="3284"/>
        <end position="3297"/>
    </location>
</feature>
<dbReference type="InterPro" id="IPR010314">
    <property type="entry name" value="E3_Ub_ligase_DUF913"/>
</dbReference>
<feature type="region of interest" description="Disordered" evidence="12">
    <location>
        <begin position="731"/>
        <end position="761"/>
    </location>
</feature>
<name>A0A6A6QZZ3_9PEZI</name>
<feature type="domain" description="UBA" evidence="13">
    <location>
        <begin position="1489"/>
        <end position="1529"/>
    </location>
</feature>
<evidence type="ECO:0000256" key="3">
    <source>
        <dbReference type="ARBA" id="ARBA00004906"/>
    </source>
</evidence>
<evidence type="ECO:0000259" key="14">
    <source>
        <dbReference type="PROSITE" id="PS50237"/>
    </source>
</evidence>
<sequence length="4007" mass="443209">MGKIKKSANARHNVTISPMIAEFVKATSSIPLFQFPAHLASFPRLWPFPRGDLFHWIPALNRFDRILDLFNQEYELASGPQTQPFQRRLLLKGDTDEDGKAISEQTPTDAILDELLFSEDGDRELVEHILTFTRLLVEQCGNRSLYASSSHLNNLLNTTSISLLKTTLRLSHRLAQRYHASRSRMPPSALHNNLLAGHYNINLEKVNKLAAPLPKSPSTAATLSTPSAKGKEKMTVDRKGKSEKISPTDLVSLVKDDISESVLSEEWGGVVLSYYEPSASAVDGASKSAGLETPASPTMPKTPTPVRRTSNLGPNQTPRPHRTLSFDESPTTATPAGNRDQEHARHSGPKVFELSSSKVASTPAHELVGAGLKEVPESSQYELLHRIRVAKAMISGKSSRADLVAIRLLAVANLAYVYSEPNFQQKLGQQDSDEPRRLQLAYQLSELVHPPSNGELGVSKELQTHALNALEALTKQKTKSADVCTALSVNVNHGVLFYVVRKTVAELAVEETPGEPSDEDDGREALFTLLNGLPNSQLRTGEAMVSAGLLEILVEVLTLRTNKAERNHPKVLGFLDTFVYNLRDAFQAMVNAKGLEIIADLASYEVESSKARAEQGDGMPNDFKTQLTDYQIPYHQQQTLRWLFKFMNHMMGHTGGNFDRLLRNLIDSPQLLRALRTVISNASTFGSTVWSMAVTILTSFIHNEPTSYQVIAEAGLSKAFLESVTNKTIEEKEQQVSADEGSAGSDETTTLPESLRLSTNSTSIPKPTPAFFPPRDGPLAQGILPVAEAISNIPSAYGAICLAEAGMKLFKSSDALASFFEVFESPAHVKALESDPDVSTIIGSAFDELVRHHPALKNDVLDSVYQMVIRVTNLCYNKAVEEGAGAKLWINDEGSRIIVSGGRRALRGQEGPVHSALHGDDVNMTDVDEADAVDSSLDKDVTFDQVSDSEDAKDNPSATKYIAVVCKFLGGFFTNNSLCVSFIEKGGLEFALDFATLPCLPYKFNDPTGSSEEVSRVIQLLVEQKPHLALPSLLRRAQKAVDQLEPLMKHSSEEAFFAPFTKASPPVELGASASRPDVLDHGTEYAKALVTVQTLCNALALTFQSQIFNHRSTNNVFSQVNLADMYARLIESLGRLHRSCVWEEILLQNQMPSDWEKATRIKNSGFGTEEADDVLRISHDRTPSFSAETTNGVADSQIASTNDSNLPEGMTDSAAPRRDRDGAQFKNTQILRYLLSSVPTAITPFFSSLGKLLLFRRGIEPYPKQGHVIVADQLAKAGMDQLLFDVPTNAESARDRYAYWIVILTSVSQLFIDTGMERGYPQALTLVLQCFKNQGGFAALGDILESFYDEATSIIATQGDDKPKDDVQGALNLSLGGVKIILAFYQQIINSKLINEASQTSAMQSRPDKDRDKPDFFLSNQFVVELRAAVIKPVQKIWNSDLMDKATTSIVKTLVAILKTVLDGETENGAYKRSDKLPTRSKIPLRVYKVRPESIQRLKDLGYTETLATEALYRCFDDATKAREYCVAHATDLRTTRNPLPYYEVKKEASSSPVRAEVVVPEPVDDSSTPVDFEAPDTNSVTMEDVADASEETPVAAEVTPITESAELHPVTGSEWDGPYLILKLSGREDAKPVSVVTVDDLDNERATLRKNLIDRSLDVLNVHDNVTFELSDLISAAVSKATEPTALRGEIGSTLVQSLISLQTGDDFRDNGKKIAASAHLLALVLQDKDFYDATVEELKDSFSILLEFIKIPPSHTKEESSPWIGQVLLIIERLLAEDAQPHQIQWTPPSSDNPSEDTSIVKLPEPVVTLDEKNQMFDAIMQVLPQIGKDESLALSVSRVLAMLTRTRKIAIRLGEKRNIQRLFLMVRQLAGITNDGLRSAFMLILRHIIEDEAIIRQVMRSEIQSAFESRDRRTSDTTAYVRSMYQLILRAPEIFVEVTNEKLMIQRFEPNQRPQTLALKREATAVPTTDNAGPASTENNENPASSDAPPDADKIKPSTEVKPGDGLERTKTQDLKPPVVENPDGVIHYMLCELLTYKDVDDKEIPVQFPDDKAKKPATTDVEMTNGESSSSTPATSNSVTEPKKADKTEFKAEAHPIYIYRCFILQCLTELLASYNRTKIEFINFSRKADPHAMTPSKPRSGVLNYLLNALVPVGTLNHGEDLAFKKRSATSSCAINVVVALCVKTGENGITKALQLSPYVEDESDLLFVRKFVLEHAIKAFKDACTSDEALDMKYSRLLAISDIFSKMILSRLDNGGSASALTPTQKQLAKIMYEKNFISTLTSSIADIDLNFPNAKRVVKYILRPLKFLTEIAVELSTLYEDSSTPGNTEEDEISTASDVSDIEADREETPDLFRNSTLGMFEPGQNMESESDSSDDEDDDEIYDDQYADDMEYDEEMGPDDDEDVISEEDEEMDGMGPLEGLSGEMPMDVEVVIGEEGDDDLTEDEDGSEDDDEHDDDDDIEDMEEITGDDENASLGGGEEDDWASEDEDHDHDGFLGPDDDADHDHQSSINQIIQVIGERGGPGLIDQLEGDMAMEMAAEEYMEEDMPDEDDEDDDEEEYDDEDIIYNPEGEDDEDNGVPDVGWGFEPTPHPPRGHAHRLSPWMFGGGDRIMVPTYRSHRPGAAPRGNDDGVNPLLSRAGRSGPGGHFGGPRPESMSDWVHAIDPIRPGRIFGGDSPVSFISNLLNAMNSGTVHHHNGAFHLSIGNLPMGLPPPIDPGFARNMRRPHDQHTRASREDPALAISFIRAGTMTRWQEEARMIFGNNVADRSQRVVNSILRLLVPPALEAAKRLKEEAAEQAAKQKKEKEEKEAREKKEREEREAAEAEAKAAAEAEEAAAAAAAAAAETTEQPAGEVGEAEQASGIAVDGQPMEGVEATQPVPAAEVAEAGPAEPTPRITTTIRGRELDITGMGIDMEYLDALPEDIREEVLMQQVQEQRSQAAAAGEEPTDISREFLEALPPDIREELLQQEAAERRRREREEQRRRTVPAGAAAARGEDMDTASFLASLEPGLRQAVLMDQDEDMLAQLPAEFAIEARALGGDRRLNQLDAFNTQMRRARGLGLDRAHVDEQGQKRKARPCVQMLDKAGVATLLRLMFIPQTGSSKQSLNSVLKSVCENRQNRAEVISILLSILQDGSADVNAVERSFTQLSLRAKQPASQKTPQPLKRSSTGQFPTNTEMSPLMVVQQCLNTLVYLTGTNPHISNFFLSEHETAGFKSRANRKGKAKETKATKYPLNALLSLLDRKLIIESSTIMEQLATLLCSITQPLQALLKKDKEKPAEENKDGDNEAGTQATPDQAATSTQPETGTSGDTEMTSAPSSLPEVQAAGEGETSASEPQATVAGAADTEDKAKKARTLVPPDVPDYNLQLVAKILAARECSSKTFKDTLSVINNLSPIPGAKEVFGKELIDIAQSLGRSILRDLEDLTAQISKAESPTDVQGMALSNFSPASSDQAKLLRVLTALDYLFDPKRAEMQDKPSSSNVAELESSQKDDILTTLYENSTFGPLWNKLSECLAAIRRRGNMLNIATILLPLIEVLMVVCKNTTLKDAPLGKMHAKDFALSSPPPESRMETLFFTFTEDHRKILNDLVRQNPKLMSGSFSLLVKNSKVLEFDNKRNYFNRRLHSRGTEVRHSHPALQLGVRRDQVFLDSFKSLYYKSADEMKYGKLSIRFHGEEGVDAGGVTREWFQVLSRQMFNPDYALFVPVASDRTTFHPNRLSAINPEHALFFKFIGRIIGKALYEGRVLDCHFSRAVYKKILGKSVSLKDMETLDLEYYKSLLWMLENDITDIITETFSFDIDQFGEVQTVDLIENGRNIPVTEENKHEYVRLVTEQRLTGSVQEQLEHFLKGFHDIVPAELISIFSEQELELLISGLPDINVDDWKNNTEYHNYTAASPQIQWFWRAMRSFDKEERAKLLQFVTGTSKVPLNGFKELEGMNGFSRFNIHRDYGSKDRLPSSHTCFNQLDLPEYETYEALRQQLYTAMTAGSEYFGFA</sequence>
<protein>
    <recommendedName>
        <fullName evidence="4">HECT-type E3 ubiquitin transferase</fullName>
        <ecNumber evidence="4">2.3.2.26</ecNumber>
    </recommendedName>
</protein>
<dbReference type="OrthoDB" id="8068875at2759"/>
<dbReference type="Pfam" id="PF00632">
    <property type="entry name" value="HECT"/>
    <property type="match status" value="1"/>
</dbReference>
<dbReference type="Pfam" id="PF06025">
    <property type="entry name" value="DUF913"/>
    <property type="match status" value="1"/>
</dbReference>
<dbReference type="Gene3D" id="3.30.2410.10">
    <property type="entry name" value="Hect, E3 ligase catalytic domain"/>
    <property type="match status" value="1"/>
</dbReference>
<comment type="subcellular location">
    <subcellularLocation>
        <location evidence="2">Nucleus</location>
    </subcellularLocation>
</comment>
<dbReference type="InterPro" id="IPR000569">
    <property type="entry name" value="HECT_dom"/>
</dbReference>
<feature type="compositionally biased region" description="Basic and acidic residues" evidence="12">
    <location>
        <begin position="2980"/>
        <end position="2993"/>
    </location>
</feature>
<reference evidence="15" key="1">
    <citation type="journal article" date="2020" name="Stud. Mycol.">
        <title>101 Dothideomycetes genomes: a test case for predicting lifestyles and emergence of pathogens.</title>
        <authorList>
            <person name="Haridas S."/>
            <person name="Albert R."/>
            <person name="Binder M."/>
            <person name="Bloem J."/>
            <person name="Labutti K."/>
            <person name="Salamov A."/>
            <person name="Andreopoulos B."/>
            <person name="Baker S."/>
            <person name="Barry K."/>
            <person name="Bills G."/>
            <person name="Bluhm B."/>
            <person name="Cannon C."/>
            <person name="Castanera R."/>
            <person name="Culley D."/>
            <person name="Daum C."/>
            <person name="Ezra D."/>
            <person name="Gonzalez J."/>
            <person name="Henrissat B."/>
            <person name="Kuo A."/>
            <person name="Liang C."/>
            <person name="Lipzen A."/>
            <person name="Lutzoni F."/>
            <person name="Magnuson J."/>
            <person name="Mondo S."/>
            <person name="Nolan M."/>
            <person name="Ohm R."/>
            <person name="Pangilinan J."/>
            <person name="Park H.-J."/>
            <person name="Ramirez L."/>
            <person name="Alfaro M."/>
            <person name="Sun H."/>
            <person name="Tritt A."/>
            <person name="Yoshinaga Y."/>
            <person name="Zwiers L.-H."/>
            <person name="Turgeon B."/>
            <person name="Goodwin S."/>
            <person name="Spatafora J."/>
            <person name="Crous P."/>
            <person name="Grigoriev I."/>
        </authorList>
    </citation>
    <scope>NUCLEOTIDE SEQUENCE</scope>
    <source>
        <strain evidence="15">CBS 269.34</strain>
    </source>
</reference>
<evidence type="ECO:0000256" key="12">
    <source>
        <dbReference type="SAM" id="MobiDB-lite"/>
    </source>
</evidence>
<organism evidence="15 16">
    <name type="scientific">Lophium mytilinum</name>
    <dbReference type="NCBI Taxonomy" id="390894"/>
    <lineage>
        <taxon>Eukaryota</taxon>
        <taxon>Fungi</taxon>
        <taxon>Dikarya</taxon>
        <taxon>Ascomycota</taxon>
        <taxon>Pezizomycotina</taxon>
        <taxon>Dothideomycetes</taxon>
        <taxon>Pleosporomycetidae</taxon>
        <taxon>Mytilinidiales</taxon>
        <taxon>Mytilinidiaceae</taxon>
        <taxon>Lophium</taxon>
    </lineage>
</organism>
<dbReference type="InterPro" id="IPR035983">
    <property type="entry name" value="Hect_E3_ubiquitin_ligase"/>
</dbReference>
<feature type="domain" description="HECT" evidence="14">
    <location>
        <begin position="3671"/>
        <end position="4007"/>
    </location>
</feature>
<feature type="compositionally biased region" description="Polar residues" evidence="12">
    <location>
        <begin position="745"/>
        <end position="761"/>
    </location>
</feature>
<dbReference type="InterPro" id="IPR015940">
    <property type="entry name" value="UBA"/>
</dbReference>
<evidence type="ECO:0000256" key="7">
    <source>
        <dbReference type="ARBA" id="ARBA00022786"/>
    </source>
</evidence>
<feature type="region of interest" description="Disordered" evidence="12">
    <location>
        <begin position="2980"/>
        <end position="3007"/>
    </location>
</feature>
<dbReference type="GO" id="GO:0000209">
    <property type="term" value="P:protein polyubiquitination"/>
    <property type="evidence" value="ECO:0007669"/>
    <property type="project" value="TreeGrafter"/>
</dbReference>
<feature type="region of interest" description="Disordered" evidence="12">
    <location>
        <begin position="1967"/>
        <end position="2023"/>
    </location>
</feature>
<dbReference type="FunFam" id="3.30.2160.10:FF:000001">
    <property type="entry name" value="E3 ubiquitin-protein ligase NEDD4-like"/>
    <property type="match status" value="1"/>
</dbReference>
<feature type="compositionally biased region" description="Basic and acidic residues" evidence="12">
    <location>
        <begin position="1994"/>
        <end position="2017"/>
    </location>
</feature>
<evidence type="ECO:0000256" key="9">
    <source>
        <dbReference type="ARBA" id="ARBA00023242"/>
    </source>
</evidence>
<evidence type="ECO:0000256" key="5">
    <source>
        <dbReference type="ARBA" id="ARBA00022448"/>
    </source>
</evidence>
<feature type="region of interest" description="Disordered" evidence="12">
    <location>
        <begin position="2804"/>
        <end position="2869"/>
    </location>
</feature>
<feature type="compositionally biased region" description="Polar residues" evidence="12">
    <location>
        <begin position="3300"/>
        <end position="3330"/>
    </location>
</feature>
<feature type="region of interest" description="Disordered" evidence="12">
    <location>
        <begin position="3162"/>
        <end position="3183"/>
    </location>
</feature>
<feature type="compositionally biased region" description="Polar residues" evidence="12">
    <location>
        <begin position="295"/>
        <end position="318"/>
    </location>
</feature>
<dbReference type="InterPro" id="IPR010309">
    <property type="entry name" value="E3_Ub_ligase_DUF908"/>
</dbReference>
<dbReference type="PANTHER" id="PTHR11254">
    <property type="entry name" value="HECT DOMAIN UBIQUITIN-PROTEIN LIGASE"/>
    <property type="match status" value="1"/>
</dbReference>
<dbReference type="SUPFAM" id="SSF56204">
    <property type="entry name" value="Hect, E3 ligase catalytic domain"/>
    <property type="match status" value="1"/>
</dbReference>
<dbReference type="PROSITE" id="PS50030">
    <property type="entry name" value="UBA"/>
    <property type="match status" value="1"/>
</dbReference>
<dbReference type="SUPFAM" id="SSF46934">
    <property type="entry name" value="UBA-like"/>
    <property type="match status" value="1"/>
</dbReference>
<dbReference type="PANTHER" id="PTHR11254:SF67">
    <property type="entry name" value="E3 UBIQUITIN-PROTEIN LIGASE HUWE1"/>
    <property type="match status" value="1"/>
</dbReference>
<dbReference type="SMART" id="SM00119">
    <property type="entry name" value="HECTc"/>
    <property type="match status" value="1"/>
</dbReference>
<evidence type="ECO:0000313" key="15">
    <source>
        <dbReference type="EMBL" id="KAF2498031.1"/>
    </source>
</evidence>
<feature type="region of interest" description="Disordered" evidence="12">
    <location>
        <begin position="2051"/>
        <end position="2091"/>
    </location>
</feature>
<evidence type="ECO:0000256" key="1">
    <source>
        <dbReference type="ARBA" id="ARBA00000885"/>
    </source>
</evidence>
<dbReference type="GO" id="GO:0061630">
    <property type="term" value="F:ubiquitin protein ligase activity"/>
    <property type="evidence" value="ECO:0007669"/>
    <property type="project" value="UniProtKB-EC"/>
</dbReference>
<feature type="compositionally biased region" description="Low complexity" evidence="12">
    <location>
        <begin position="216"/>
        <end position="228"/>
    </location>
</feature>
<dbReference type="FunFam" id="3.90.1750.10:FF:000003">
    <property type="entry name" value="E3 ubiquitin-protein ligase UPL1"/>
    <property type="match status" value="1"/>
</dbReference>
<feature type="compositionally biased region" description="Basic and acidic residues" evidence="12">
    <location>
        <begin position="229"/>
        <end position="244"/>
    </location>
</feature>
<feature type="compositionally biased region" description="Acidic residues" evidence="12">
    <location>
        <begin position="2376"/>
        <end position="2421"/>
    </location>
</feature>
<keyword evidence="5" id="KW-0813">Transport</keyword>
<feature type="compositionally biased region" description="Acidic residues" evidence="12">
    <location>
        <begin position="2347"/>
        <end position="2357"/>
    </location>
</feature>
<feature type="compositionally biased region" description="Low complexity" evidence="12">
    <location>
        <begin position="2844"/>
        <end position="2854"/>
    </location>
</feature>
<feature type="active site" description="Glycyl thioester intermediate" evidence="11">
    <location>
        <position position="3974"/>
    </location>
</feature>
<proteinExistence type="inferred from homology"/>
<dbReference type="Proteomes" id="UP000799750">
    <property type="component" value="Unassembled WGS sequence"/>
</dbReference>
<dbReference type="Gene3D" id="3.30.2160.10">
    <property type="entry name" value="Hect, E3 ligase catalytic domain"/>
    <property type="match status" value="1"/>
</dbReference>
<evidence type="ECO:0000259" key="13">
    <source>
        <dbReference type="PROSITE" id="PS50030"/>
    </source>
</evidence>